<feature type="transmembrane region" description="Helical" evidence="6">
    <location>
        <begin position="100"/>
        <end position="121"/>
    </location>
</feature>
<dbReference type="EMBL" id="JAIXMP010000022">
    <property type="protein sequence ID" value="KAI9255744.1"/>
    <property type="molecule type" value="Genomic_DNA"/>
</dbReference>
<feature type="transmembrane region" description="Helical" evidence="6">
    <location>
        <begin position="69"/>
        <end position="88"/>
    </location>
</feature>
<keyword evidence="5 6" id="KW-0472">Membrane</keyword>
<keyword evidence="9" id="KW-1185">Reference proteome</keyword>
<feature type="transmembrane region" description="Helical" evidence="6">
    <location>
        <begin position="446"/>
        <end position="470"/>
    </location>
</feature>
<feature type="transmembrane region" description="Helical" evidence="6">
    <location>
        <begin position="387"/>
        <end position="406"/>
    </location>
</feature>
<gene>
    <name evidence="8" type="ORF">BDA99DRAFT_442260</name>
</gene>
<dbReference type="PROSITE" id="PS50850">
    <property type="entry name" value="MFS"/>
    <property type="match status" value="1"/>
</dbReference>
<protein>
    <submittedName>
        <fullName evidence="8">Major facilitator superfamily domain-containing protein</fullName>
    </submittedName>
</protein>
<dbReference type="InterPro" id="IPR020846">
    <property type="entry name" value="MFS_dom"/>
</dbReference>
<sequence>MQSTNNKETSEKEEVYYTEDIRYQSSSFSTTEETDKKDVDALGIQNYEGTKSFEGTPEERAYVRKLNKFIYPLIGMIIFVQFCDKASLSVAPVLGLNADLGLSGSEFSILGSMFYLGHLIYQVPNQFILQRVPLARYLAVLLVIWGIVMGVTGACQTFSQMAACRFLLGLFEAAAMPTLYLITATLYRRTEQPMLFGYITLCNGVGAAIAFGFAHMNNARGIENWRWNHICFGSLTVLLGFFTWFYLIDKPDHPLLRLTETEKLVAKDRTKDNAVVKNREFKYGQIWEALKEARFWLIMLAGLTVSLQNGGMLVFSTTFVLGLGFSGEESLLLQIPSGLASALGVLVAVLLAHKTKQIIWSSMFMLSIGMVGLIILCAIPDGEVKLLGFYLSWAGTGSYALIVTLIGNNVKGYTKKIFYNSCIMASYTIGNFIGPLMMVSHQAPRYLGGVGGFLGGFFVAFCCLFLVRILGVRVNNYRLANKSGKETDVYLDKTDKEDDQFIFRL</sequence>
<comment type="subcellular location">
    <subcellularLocation>
        <location evidence="1">Membrane</location>
        <topology evidence="1">Multi-pass membrane protein</topology>
    </subcellularLocation>
</comment>
<accession>A0AAD5JVG4</accession>
<comment type="caution">
    <text evidence="8">The sequence shown here is derived from an EMBL/GenBank/DDBJ whole genome shotgun (WGS) entry which is preliminary data.</text>
</comment>
<dbReference type="PANTHER" id="PTHR43791">
    <property type="entry name" value="PERMEASE-RELATED"/>
    <property type="match status" value="1"/>
</dbReference>
<keyword evidence="2" id="KW-0813">Transport</keyword>
<feature type="transmembrane region" description="Helical" evidence="6">
    <location>
        <begin position="331"/>
        <end position="351"/>
    </location>
</feature>
<reference evidence="8" key="2">
    <citation type="submission" date="2023-02" db="EMBL/GenBank/DDBJ databases">
        <authorList>
            <consortium name="DOE Joint Genome Institute"/>
            <person name="Mondo S.J."/>
            <person name="Chang Y."/>
            <person name="Wang Y."/>
            <person name="Ahrendt S."/>
            <person name="Andreopoulos W."/>
            <person name="Barry K."/>
            <person name="Beard J."/>
            <person name="Benny G.L."/>
            <person name="Blankenship S."/>
            <person name="Bonito G."/>
            <person name="Cuomo C."/>
            <person name="Desiro A."/>
            <person name="Gervers K.A."/>
            <person name="Hundley H."/>
            <person name="Kuo A."/>
            <person name="LaButti K."/>
            <person name="Lang B.F."/>
            <person name="Lipzen A."/>
            <person name="O'Donnell K."/>
            <person name="Pangilinan J."/>
            <person name="Reynolds N."/>
            <person name="Sandor L."/>
            <person name="Smith M.W."/>
            <person name="Tsang A."/>
            <person name="Grigoriev I.V."/>
            <person name="Stajich J.E."/>
            <person name="Spatafora J.W."/>
        </authorList>
    </citation>
    <scope>NUCLEOTIDE SEQUENCE</scope>
    <source>
        <strain evidence="8">RSA 2281</strain>
    </source>
</reference>
<feature type="transmembrane region" description="Helical" evidence="6">
    <location>
        <begin position="358"/>
        <end position="381"/>
    </location>
</feature>
<feature type="transmembrane region" description="Helical" evidence="6">
    <location>
        <begin position="418"/>
        <end position="440"/>
    </location>
</feature>
<feature type="transmembrane region" description="Helical" evidence="6">
    <location>
        <begin position="227"/>
        <end position="248"/>
    </location>
</feature>
<feature type="transmembrane region" description="Helical" evidence="6">
    <location>
        <begin position="166"/>
        <end position="187"/>
    </location>
</feature>
<keyword evidence="4 6" id="KW-1133">Transmembrane helix</keyword>
<dbReference type="GO" id="GO:0016020">
    <property type="term" value="C:membrane"/>
    <property type="evidence" value="ECO:0007669"/>
    <property type="project" value="UniProtKB-SubCell"/>
</dbReference>
<evidence type="ECO:0000313" key="8">
    <source>
        <dbReference type="EMBL" id="KAI9255744.1"/>
    </source>
</evidence>
<feature type="transmembrane region" description="Helical" evidence="6">
    <location>
        <begin position="194"/>
        <end position="215"/>
    </location>
</feature>
<reference evidence="8" key="1">
    <citation type="journal article" date="2022" name="IScience">
        <title>Evolution of zygomycete secretomes and the origins of terrestrial fungal ecologies.</title>
        <authorList>
            <person name="Chang Y."/>
            <person name="Wang Y."/>
            <person name="Mondo S."/>
            <person name="Ahrendt S."/>
            <person name="Andreopoulos W."/>
            <person name="Barry K."/>
            <person name="Beard J."/>
            <person name="Benny G.L."/>
            <person name="Blankenship S."/>
            <person name="Bonito G."/>
            <person name="Cuomo C."/>
            <person name="Desiro A."/>
            <person name="Gervers K.A."/>
            <person name="Hundley H."/>
            <person name="Kuo A."/>
            <person name="LaButti K."/>
            <person name="Lang B.F."/>
            <person name="Lipzen A."/>
            <person name="O'Donnell K."/>
            <person name="Pangilinan J."/>
            <person name="Reynolds N."/>
            <person name="Sandor L."/>
            <person name="Smith M.E."/>
            <person name="Tsang A."/>
            <person name="Grigoriev I.V."/>
            <person name="Stajich J.E."/>
            <person name="Spatafora J.W."/>
        </authorList>
    </citation>
    <scope>NUCLEOTIDE SEQUENCE</scope>
    <source>
        <strain evidence="8">RSA 2281</strain>
    </source>
</reference>
<dbReference type="GO" id="GO:0022857">
    <property type="term" value="F:transmembrane transporter activity"/>
    <property type="evidence" value="ECO:0007669"/>
    <property type="project" value="InterPro"/>
</dbReference>
<dbReference type="InterPro" id="IPR036259">
    <property type="entry name" value="MFS_trans_sf"/>
</dbReference>
<dbReference type="Pfam" id="PF07690">
    <property type="entry name" value="MFS_1"/>
    <property type="match status" value="1"/>
</dbReference>
<evidence type="ECO:0000256" key="6">
    <source>
        <dbReference type="SAM" id="Phobius"/>
    </source>
</evidence>
<feature type="domain" description="Major facilitator superfamily (MFS) profile" evidence="7">
    <location>
        <begin position="70"/>
        <end position="480"/>
    </location>
</feature>
<name>A0AAD5JVG4_9FUNG</name>
<dbReference type="Proteomes" id="UP001209540">
    <property type="component" value="Unassembled WGS sequence"/>
</dbReference>
<evidence type="ECO:0000256" key="2">
    <source>
        <dbReference type="ARBA" id="ARBA00022448"/>
    </source>
</evidence>
<proteinExistence type="predicted"/>
<evidence type="ECO:0000256" key="1">
    <source>
        <dbReference type="ARBA" id="ARBA00004141"/>
    </source>
</evidence>
<evidence type="ECO:0000259" key="7">
    <source>
        <dbReference type="PROSITE" id="PS50850"/>
    </source>
</evidence>
<dbReference type="SUPFAM" id="SSF103473">
    <property type="entry name" value="MFS general substrate transporter"/>
    <property type="match status" value="1"/>
</dbReference>
<evidence type="ECO:0000256" key="4">
    <source>
        <dbReference type="ARBA" id="ARBA00022989"/>
    </source>
</evidence>
<dbReference type="Gene3D" id="1.20.1250.20">
    <property type="entry name" value="MFS general substrate transporter like domains"/>
    <property type="match status" value="1"/>
</dbReference>
<dbReference type="PANTHER" id="PTHR43791:SF97">
    <property type="entry name" value="ALLANTOATE TRANSPORTER, PUTATIVE (AFU_ORTHOLOGUE AFUA_1G14700)-RELATED"/>
    <property type="match status" value="1"/>
</dbReference>
<keyword evidence="3 6" id="KW-0812">Transmembrane</keyword>
<evidence type="ECO:0000256" key="5">
    <source>
        <dbReference type="ARBA" id="ARBA00023136"/>
    </source>
</evidence>
<dbReference type="AlphaFoldDB" id="A0AAD5JVG4"/>
<feature type="transmembrane region" description="Helical" evidence="6">
    <location>
        <begin position="295"/>
        <end position="325"/>
    </location>
</feature>
<dbReference type="InterPro" id="IPR011701">
    <property type="entry name" value="MFS"/>
</dbReference>
<evidence type="ECO:0000313" key="9">
    <source>
        <dbReference type="Proteomes" id="UP001209540"/>
    </source>
</evidence>
<organism evidence="8 9">
    <name type="scientific">Phascolomyces articulosus</name>
    <dbReference type="NCBI Taxonomy" id="60185"/>
    <lineage>
        <taxon>Eukaryota</taxon>
        <taxon>Fungi</taxon>
        <taxon>Fungi incertae sedis</taxon>
        <taxon>Mucoromycota</taxon>
        <taxon>Mucoromycotina</taxon>
        <taxon>Mucoromycetes</taxon>
        <taxon>Mucorales</taxon>
        <taxon>Lichtheimiaceae</taxon>
        <taxon>Phascolomyces</taxon>
    </lineage>
</organism>
<feature type="transmembrane region" description="Helical" evidence="6">
    <location>
        <begin position="133"/>
        <end position="154"/>
    </location>
</feature>
<evidence type="ECO:0000256" key="3">
    <source>
        <dbReference type="ARBA" id="ARBA00022692"/>
    </source>
</evidence>